<dbReference type="GeneID" id="20250866"/>
<evidence type="ECO:0000256" key="1">
    <source>
        <dbReference type="SAM" id="SignalP"/>
    </source>
</evidence>
<evidence type="ECO:0008006" key="4">
    <source>
        <dbReference type="Google" id="ProtNLM"/>
    </source>
</evidence>
<accession>V4AXA4</accession>
<dbReference type="Proteomes" id="UP000030746">
    <property type="component" value="Unassembled WGS sequence"/>
</dbReference>
<dbReference type="EMBL" id="KB200971">
    <property type="protein sequence ID" value="ESO99690.1"/>
    <property type="molecule type" value="Genomic_DNA"/>
</dbReference>
<evidence type="ECO:0000313" key="2">
    <source>
        <dbReference type="EMBL" id="ESO99690.1"/>
    </source>
</evidence>
<protein>
    <recommendedName>
        <fullName evidence="4">CTCK domain-containing protein</fullName>
    </recommendedName>
</protein>
<proteinExistence type="predicted"/>
<dbReference type="KEGG" id="lgi:LOTGIDRAFT_238763"/>
<keyword evidence="3" id="KW-1185">Reference proteome</keyword>
<dbReference type="AlphaFoldDB" id="V4AXA4"/>
<dbReference type="CTD" id="20250866"/>
<organism evidence="2 3">
    <name type="scientific">Lottia gigantea</name>
    <name type="common">Giant owl limpet</name>
    <dbReference type="NCBI Taxonomy" id="225164"/>
    <lineage>
        <taxon>Eukaryota</taxon>
        <taxon>Metazoa</taxon>
        <taxon>Spiralia</taxon>
        <taxon>Lophotrochozoa</taxon>
        <taxon>Mollusca</taxon>
        <taxon>Gastropoda</taxon>
        <taxon>Patellogastropoda</taxon>
        <taxon>Lottioidea</taxon>
        <taxon>Lottiidae</taxon>
        <taxon>Lottia</taxon>
    </lineage>
</organism>
<feature type="chain" id="PRO_5004717049" description="CTCK domain-containing protein" evidence="1">
    <location>
        <begin position="17"/>
        <end position="216"/>
    </location>
</feature>
<reference evidence="2 3" key="1">
    <citation type="journal article" date="2013" name="Nature">
        <title>Insights into bilaterian evolution from three spiralian genomes.</title>
        <authorList>
            <person name="Simakov O."/>
            <person name="Marletaz F."/>
            <person name="Cho S.J."/>
            <person name="Edsinger-Gonzales E."/>
            <person name="Havlak P."/>
            <person name="Hellsten U."/>
            <person name="Kuo D.H."/>
            <person name="Larsson T."/>
            <person name="Lv J."/>
            <person name="Arendt D."/>
            <person name="Savage R."/>
            <person name="Osoegawa K."/>
            <person name="de Jong P."/>
            <person name="Grimwood J."/>
            <person name="Chapman J.A."/>
            <person name="Shapiro H."/>
            <person name="Aerts A."/>
            <person name="Otillar R.P."/>
            <person name="Terry A.Y."/>
            <person name="Boore J.L."/>
            <person name="Grigoriev I.V."/>
            <person name="Lindberg D.R."/>
            <person name="Seaver E.C."/>
            <person name="Weisblat D.A."/>
            <person name="Putnam N.H."/>
            <person name="Rokhsar D.S."/>
        </authorList>
    </citation>
    <scope>NUCLEOTIDE SEQUENCE [LARGE SCALE GENOMIC DNA]</scope>
</reference>
<name>V4AXA4_LOTGI</name>
<keyword evidence="1" id="KW-0732">Signal</keyword>
<dbReference type="RefSeq" id="XP_009049652.1">
    <property type="nucleotide sequence ID" value="XM_009051404.1"/>
</dbReference>
<gene>
    <name evidence="2" type="ORF">LOTGIDRAFT_238763</name>
</gene>
<dbReference type="HOGENOM" id="CLU_1278922_0_0_1"/>
<feature type="signal peptide" evidence="1">
    <location>
        <begin position="1"/>
        <end position="16"/>
    </location>
</feature>
<sequence>MIKILLIAALVVACNALSKVQVSPICTSKAPVEALAAPAAARSSKAKLTEEEAVKLLGVNSVGGAKVKRSAVKGAAEARAALSKASGSIILPIPWKPNPCPPLLTTTFAGQDLCPSYSQLLTQFPSSNGNGYCYVLYPKWQRIYETFCKCKACRNSCPFSIFTKPGSIRFRNYCKPKYRRTRYVWAICISKNHFQCLRERVTYSSGGCECRAYRTC</sequence>
<evidence type="ECO:0000313" key="3">
    <source>
        <dbReference type="Proteomes" id="UP000030746"/>
    </source>
</evidence>